<keyword evidence="15" id="KW-1185">Reference proteome</keyword>
<feature type="binding site" evidence="11">
    <location>
        <position position="257"/>
    </location>
    <ligand>
        <name>Mg(2+)</name>
        <dbReference type="ChEBI" id="CHEBI:18420"/>
    </ligand>
</feature>
<evidence type="ECO:0000256" key="1">
    <source>
        <dbReference type="ARBA" id="ARBA00022490"/>
    </source>
</evidence>
<evidence type="ECO:0000256" key="5">
    <source>
        <dbReference type="ARBA" id="ARBA00022723"/>
    </source>
</evidence>
<name>A0A558HXG5_9GAMM</name>
<keyword evidence="4 11" id="KW-0808">Transferase</keyword>
<comment type="subunit">
    <text evidence="11">Monomer.</text>
</comment>
<evidence type="ECO:0000256" key="10">
    <source>
        <dbReference type="ARBA" id="ARBA00023016"/>
    </source>
</evidence>
<evidence type="ECO:0000256" key="12">
    <source>
        <dbReference type="SAM" id="MobiDB-lite"/>
    </source>
</evidence>
<dbReference type="SUPFAM" id="SSF56112">
    <property type="entry name" value="Protein kinase-like (PK-like)"/>
    <property type="match status" value="1"/>
</dbReference>
<keyword evidence="7 11" id="KW-0418">Kinase</keyword>
<comment type="function">
    <text evidence="11">A protein kinase that phosphorylates Ser and Thr residues. Probably acts to suppress the effects of stress linked to accumulation of reactive oxygen species. Probably involved in the extracytoplasmic stress response.</text>
</comment>
<comment type="catalytic activity">
    <reaction evidence="11">
        <text>L-seryl-[protein] + ATP = O-phospho-L-seryl-[protein] + ADP + H(+)</text>
        <dbReference type="Rhea" id="RHEA:17989"/>
        <dbReference type="Rhea" id="RHEA-COMP:9863"/>
        <dbReference type="Rhea" id="RHEA-COMP:11604"/>
        <dbReference type="ChEBI" id="CHEBI:15378"/>
        <dbReference type="ChEBI" id="CHEBI:29999"/>
        <dbReference type="ChEBI" id="CHEBI:30616"/>
        <dbReference type="ChEBI" id="CHEBI:83421"/>
        <dbReference type="ChEBI" id="CHEBI:456216"/>
        <dbReference type="EC" id="2.7.11.1"/>
    </reaction>
</comment>
<keyword evidence="8 11" id="KW-0067">ATP-binding</keyword>
<accession>A0A558HXG5</accession>
<dbReference type="Proteomes" id="UP000319941">
    <property type="component" value="Unassembled WGS sequence"/>
</dbReference>
<dbReference type="GO" id="GO:0106310">
    <property type="term" value="F:protein serine kinase activity"/>
    <property type="evidence" value="ECO:0007669"/>
    <property type="project" value="RHEA"/>
</dbReference>
<organism evidence="14 15">
    <name type="scientific">Cobetia crustatorum</name>
    <dbReference type="NCBI Taxonomy" id="553385"/>
    <lineage>
        <taxon>Bacteria</taxon>
        <taxon>Pseudomonadati</taxon>
        <taxon>Pseudomonadota</taxon>
        <taxon>Gammaproteobacteria</taxon>
        <taxon>Oceanospirillales</taxon>
        <taxon>Halomonadaceae</taxon>
        <taxon>Cobetia</taxon>
    </lineage>
</organism>
<comment type="cofactor">
    <cofactor evidence="11">
        <name>Mg(2+)</name>
        <dbReference type="ChEBI" id="CHEBI:18420"/>
    </cofactor>
</comment>
<dbReference type="Gene3D" id="3.30.200.70">
    <property type="match status" value="1"/>
</dbReference>
<dbReference type="Pfam" id="PF01636">
    <property type="entry name" value="APH"/>
    <property type="match status" value="1"/>
</dbReference>
<dbReference type="OrthoDB" id="5392197at2"/>
<keyword evidence="6 11" id="KW-0547">Nucleotide-binding</keyword>
<sequence>MPIDPVPPAASQSSGTSSDIDALSNGNTWPTSTAQDGQVDKRFHPFDALAPDRVVAAVESLGFWLPGEPFALNSYENRVYHLADDDRRRWVAKFYRPERWSRAQILEEHAFLAELEDAGVPGAPAWANANGETLHQYEGFDFALFPHVVGRAPELESAEHLFHLGELIGRVHAIGRKSQFKERETLSPARILDESRDSVLASDWLSERQRDSYTRVIEALRPLVAEQSWPENALIRTHGDCHIGNMLGRDEHFALVDFDDCLSAPAVQDLWMLLTGDSDPELHMQLSEVLEGYEQHCDFDRGQLKWIEVLRTLRMVRHSAWVVRRWADPAFPLAFSHVASLGYWDDHIRSLEQQRVALDTPRWLA</sequence>
<dbReference type="Gene3D" id="1.20.1270.170">
    <property type="match status" value="1"/>
</dbReference>
<evidence type="ECO:0000256" key="9">
    <source>
        <dbReference type="ARBA" id="ARBA00022842"/>
    </source>
</evidence>
<keyword evidence="2 11" id="KW-0723">Serine/threonine-protein kinase</keyword>
<keyword evidence="5 11" id="KW-0479">Metal-binding</keyword>
<feature type="active site" description="Proton acceptor" evidence="11">
    <location>
        <position position="240"/>
    </location>
</feature>
<dbReference type="STRING" id="553385.GCA_000591415_00374"/>
<feature type="compositionally biased region" description="Polar residues" evidence="12">
    <location>
        <begin position="10"/>
        <end position="36"/>
    </location>
</feature>
<keyword evidence="10 11" id="KW-0346">Stress response</keyword>
<keyword evidence="1 11" id="KW-0963">Cytoplasm</keyword>
<feature type="site" description="ATP" evidence="11">
    <location>
        <position position="74"/>
    </location>
</feature>
<dbReference type="GO" id="GO:0005524">
    <property type="term" value="F:ATP binding"/>
    <property type="evidence" value="ECO:0007669"/>
    <property type="project" value="UniProtKB-UniRule"/>
</dbReference>
<comment type="caution">
    <text evidence="14">The sequence shown here is derived from an EMBL/GenBank/DDBJ whole genome shotgun (WGS) entry which is preliminary data.</text>
</comment>
<evidence type="ECO:0000313" key="14">
    <source>
        <dbReference type="EMBL" id="TVU73836.1"/>
    </source>
</evidence>
<dbReference type="EMBL" id="VNFH01000001">
    <property type="protein sequence ID" value="TVU73836.1"/>
    <property type="molecule type" value="Genomic_DNA"/>
</dbReference>
<proteinExistence type="inferred from homology"/>
<evidence type="ECO:0000256" key="2">
    <source>
        <dbReference type="ARBA" id="ARBA00022527"/>
    </source>
</evidence>
<evidence type="ECO:0000256" key="7">
    <source>
        <dbReference type="ARBA" id="ARBA00022777"/>
    </source>
</evidence>
<protein>
    <recommendedName>
        <fullName evidence="11">Stress response kinase A</fullName>
        <ecNumber evidence="11">2.7.11.1</ecNumber>
    </recommendedName>
    <alternativeName>
        <fullName evidence="11">Serine/threonine-protein kinase SrkA</fullName>
    </alternativeName>
</protein>
<comment type="subcellular location">
    <subcellularLocation>
        <location evidence="11">Cytoplasm</location>
    </subcellularLocation>
</comment>
<dbReference type="HAMAP" id="MF_01497">
    <property type="entry name" value="SrkA_kinase"/>
    <property type="match status" value="1"/>
</dbReference>
<dbReference type="GO" id="GO:0005737">
    <property type="term" value="C:cytoplasm"/>
    <property type="evidence" value="ECO:0007669"/>
    <property type="project" value="UniProtKB-SubCell"/>
</dbReference>
<dbReference type="InterPro" id="IPR011009">
    <property type="entry name" value="Kinase-like_dom_sf"/>
</dbReference>
<keyword evidence="9 11" id="KW-0460">Magnesium</keyword>
<comment type="similarity">
    <text evidence="11">Belongs to the SrkA/RdoA protein kinase family.</text>
</comment>
<comment type="catalytic activity">
    <reaction evidence="11">
        <text>L-threonyl-[protein] + ATP = O-phospho-L-threonyl-[protein] + ADP + H(+)</text>
        <dbReference type="Rhea" id="RHEA:46608"/>
        <dbReference type="Rhea" id="RHEA-COMP:11060"/>
        <dbReference type="Rhea" id="RHEA-COMP:11605"/>
        <dbReference type="ChEBI" id="CHEBI:15378"/>
        <dbReference type="ChEBI" id="CHEBI:30013"/>
        <dbReference type="ChEBI" id="CHEBI:30616"/>
        <dbReference type="ChEBI" id="CHEBI:61977"/>
        <dbReference type="ChEBI" id="CHEBI:456216"/>
        <dbReference type="EC" id="2.7.11.1"/>
    </reaction>
</comment>
<evidence type="ECO:0000256" key="6">
    <source>
        <dbReference type="ARBA" id="ARBA00022741"/>
    </source>
</evidence>
<evidence type="ECO:0000256" key="3">
    <source>
        <dbReference type="ARBA" id="ARBA00022553"/>
    </source>
</evidence>
<dbReference type="GO" id="GO:0000287">
    <property type="term" value="F:magnesium ion binding"/>
    <property type="evidence" value="ECO:0007669"/>
    <property type="project" value="UniProtKB-UniRule"/>
</dbReference>
<evidence type="ECO:0000256" key="4">
    <source>
        <dbReference type="ARBA" id="ARBA00022679"/>
    </source>
</evidence>
<evidence type="ECO:0000256" key="11">
    <source>
        <dbReference type="HAMAP-Rule" id="MF_01497"/>
    </source>
</evidence>
<reference evidence="14 15" key="1">
    <citation type="submission" date="2019-07" db="EMBL/GenBank/DDBJ databases">
        <title>Diversity of Bacteria from Kongsfjorden, Arctic.</title>
        <authorList>
            <person name="Yu Y."/>
        </authorList>
    </citation>
    <scope>NUCLEOTIDE SEQUENCE [LARGE SCALE GENOMIC DNA]</scope>
    <source>
        <strain evidence="14 15">SM1923</strain>
    </source>
</reference>
<feature type="active site" evidence="11">
    <location>
        <position position="257"/>
    </location>
</feature>
<dbReference type="EC" id="2.7.11.1" evidence="11"/>
<feature type="binding site" evidence="11">
    <location>
        <position position="245"/>
    </location>
    <ligand>
        <name>Mg(2+)</name>
        <dbReference type="ChEBI" id="CHEBI:18420"/>
    </ligand>
</feature>
<evidence type="ECO:0000313" key="15">
    <source>
        <dbReference type="Proteomes" id="UP000319941"/>
    </source>
</evidence>
<keyword evidence="3 11" id="KW-0597">Phosphoprotein</keyword>
<evidence type="ECO:0000259" key="13">
    <source>
        <dbReference type="Pfam" id="PF01636"/>
    </source>
</evidence>
<dbReference type="NCBIfam" id="NF008738">
    <property type="entry name" value="PRK11768.1"/>
    <property type="match status" value="1"/>
</dbReference>
<dbReference type="Gene3D" id="1.10.510.10">
    <property type="entry name" value="Transferase(Phosphotransferase) domain 1"/>
    <property type="match status" value="1"/>
</dbReference>
<dbReference type="AlphaFoldDB" id="A0A558HXG5"/>
<evidence type="ECO:0000256" key="8">
    <source>
        <dbReference type="ARBA" id="ARBA00022840"/>
    </source>
</evidence>
<dbReference type="PANTHER" id="PTHR39573:SF1">
    <property type="entry name" value="STRESS RESPONSE KINASE A"/>
    <property type="match status" value="1"/>
</dbReference>
<dbReference type="InterPro" id="IPR032882">
    <property type="entry name" value="SrkA/RdoA"/>
</dbReference>
<dbReference type="PANTHER" id="PTHR39573">
    <property type="entry name" value="STRESS RESPONSE KINASE A"/>
    <property type="match status" value="1"/>
</dbReference>
<feature type="domain" description="Aminoglycoside phosphotransferase" evidence="13">
    <location>
        <begin position="74"/>
        <end position="305"/>
    </location>
</feature>
<gene>
    <name evidence="11" type="primary">srkA</name>
    <name evidence="14" type="ORF">FQP86_01850</name>
</gene>
<feature type="region of interest" description="Disordered" evidence="12">
    <location>
        <begin position="1"/>
        <end position="37"/>
    </location>
</feature>
<dbReference type="GO" id="GO:0004674">
    <property type="term" value="F:protein serine/threonine kinase activity"/>
    <property type="evidence" value="ECO:0007669"/>
    <property type="project" value="UniProtKB-UniRule"/>
</dbReference>
<dbReference type="InterPro" id="IPR002575">
    <property type="entry name" value="Aminoglycoside_PTrfase"/>
</dbReference>